<evidence type="ECO:0000313" key="2">
    <source>
        <dbReference type="Proteomes" id="UP001432251"/>
    </source>
</evidence>
<reference evidence="1" key="1">
    <citation type="journal article" date="2025" name="Int. J. Syst. Evol. Microbiol.">
        <title>Streptomyces citrinus sp. nov., with yellow diffusible pigment.</title>
        <authorList>
            <person name="He Y."/>
            <person name="Yang E."/>
            <person name="Xu J."/>
            <person name="Sun Y."/>
            <person name="Sun L."/>
        </authorList>
    </citation>
    <scope>NUCLEOTIDE SEQUENCE</scope>
    <source>
        <strain evidence="1">Q6</strain>
    </source>
</reference>
<evidence type="ECO:0000313" key="1">
    <source>
        <dbReference type="EMBL" id="WWQ67925.1"/>
    </source>
</evidence>
<dbReference type="Proteomes" id="UP001432251">
    <property type="component" value="Chromosome"/>
</dbReference>
<keyword evidence="2" id="KW-1185">Reference proteome</keyword>
<sequence>MSGTLPVNRRTLFRWGAGLGLGVAAAPLLAACGDGGTAAKADAIGGKLLPTTTVRSLGINADLPGTAAGVPNAFVKYPTELIRATKGTPLKGAKKITAVTETFAPLPTERGKNAAWQAIEKLLGAEVDFTAVPADDYPAKFSTMVAGDQLPDIFMYPETGGVDNMASFLQAKCVDLGPYLSGDKVKDYPNLAAIPEYGWRDAVKGGKLYGIPIARNGSAGAGFYRADLFAQAGVTSLDQIDSIERLVDLAKDLSDSRKKQYFFTGGGVNLLAMSAGAQHLWKRNHKTGEWTYQIEDEKYRYAIETAAKLYKAGCYYPGTVQMSGAQKAEYTNLFKNGKAAYVYDGMPSYLAPGAGYVDSMAAIDKSFDVRPIVPVGKDAVAWTDNVSLENCYITKASDARVKEILRLADFAASPFGSLEYTLITYGVEGTDYTRDKNGTPVLTKQGTQDITVPWSKLASAAPAFFSATDPDAAQHVHEAYTKIIPMLIEDPTQGYSSPTWDSKGLGSLYTIHVDGMKDFVTGRKPLSAYDSWVKKWRNAGGDTCRAEFEQASGKKGSK</sequence>
<gene>
    <name evidence="1" type="ORF">V2W30_34405</name>
</gene>
<accession>A0ACD5AL22</accession>
<name>A0ACD5AL22_9ACTN</name>
<organism evidence="1 2">
    <name type="scientific">Streptomyces citrinus</name>
    <dbReference type="NCBI Taxonomy" id="3118173"/>
    <lineage>
        <taxon>Bacteria</taxon>
        <taxon>Bacillati</taxon>
        <taxon>Actinomycetota</taxon>
        <taxon>Actinomycetes</taxon>
        <taxon>Kitasatosporales</taxon>
        <taxon>Streptomycetaceae</taxon>
        <taxon>Streptomyces</taxon>
    </lineage>
</organism>
<dbReference type="EMBL" id="CP146022">
    <property type="protein sequence ID" value="WWQ67925.1"/>
    <property type="molecule type" value="Genomic_DNA"/>
</dbReference>
<protein>
    <submittedName>
        <fullName evidence="1">Extracellular solute-binding protein</fullName>
    </submittedName>
</protein>
<proteinExistence type="predicted"/>